<name>E3KE80_PUCGT</name>
<organism evidence="2 3">
    <name type="scientific">Puccinia graminis f. sp. tritici (strain CRL 75-36-700-3 / race SCCL)</name>
    <name type="common">Black stem rust fungus</name>
    <dbReference type="NCBI Taxonomy" id="418459"/>
    <lineage>
        <taxon>Eukaryota</taxon>
        <taxon>Fungi</taxon>
        <taxon>Dikarya</taxon>
        <taxon>Basidiomycota</taxon>
        <taxon>Pucciniomycotina</taxon>
        <taxon>Pucciniomycetes</taxon>
        <taxon>Pucciniales</taxon>
        <taxon>Pucciniaceae</taxon>
        <taxon>Puccinia</taxon>
    </lineage>
</organism>
<dbReference type="VEuPathDB" id="FungiDB:PGTG_08809"/>
<dbReference type="Gene3D" id="3.30.420.10">
    <property type="entry name" value="Ribonuclease H-like superfamily/Ribonuclease H"/>
    <property type="match status" value="1"/>
</dbReference>
<evidence type="ECO:0000313" key="2">
    <source>
        <dbReference type="EMBL" id="EFP82613.2"/>
    </source>
</evidence>
<reference evidence="3" key="2">
    <citation type="journal article" date="2011" name="Proc. Natl. Acad. Sci. U.S.A.">
        <title>Obligate biotrophy features unraveled by the genomic analysis of rust fungi.</title>
        <authorList>
            <person name="Duplessis S."/>
            <person name="Cuomo C.A."/>
            <person name="Lin Y.-C."/>
            <person name="Aerts A."/>
            <person name="Tisserant E."/>
            <person name="Veneault-Fourrey C."/>
            <person name="Joly D.L."/>
            <person name="Hacquard S."/>
            <person name="Amselem J."/>
            <person name="Cantarel B.L."/>
            <person name="Chiu R."/>
            <person name="Coutinho P.M."/>
            <person name="Feau N."/>
            <person name="Field M."/>
            <person name="Frey P."/>
            <person name="Gelhaye E."/>
            <person name="Goldberg J."/>
            <person name="Grabherr M.G."/>
            <person name="Kodira C.D."/>
            <person name="Kohler A."/>
            <person name="Kuees U."/>
            <person name="Lindquist E.A."/>
            <person name="Lucas S.M."/>
            <person name="Mago R."/>
            <person name="Mauceli E."/>
            <person name="Morin E."/>
            <person name="Murat C."/>
            <person name="Pangilinan J.L."/>
            <person name="Park R."/>
            <person name="Pearson M."/>
            <person name="Quesneville H."/>
            <person name="Rouhier N."/>
            <person name="Sakthikumar S."/>
            <person name="Salamov A.A."/>
            <person name="Schmutz J."/>
            <person name="Selles B."/>
            <person name="Shapiro H."/>
            <person name="Tanguay P."/>
            <person name="Tuskan G.A."/>
            <person name="Henrissat B."/>
            <person name="Van de Peer Y."/>
            <person name="Rouze P."/>
            <person name="Ellis J.G."/>
            <person name="Dodds P.N."/>
            <person name="Schein J.E."/>
            <person name="Zhong S."/>
            <person name="Hamelin R.C."/>
            <person name="Grigoriev I.V."/>
            <person name="Szabo L.J."/>
            <person name="Martin F."/>
        </authorList>
    </citation>
    <scope>NUCLEOTIDE SEQUENCE [LARGE SCALE GENOMIC DNA]</scope>
    <source>
        <strain evidence="3">CRL 75-36-700-3 / race SCCL</strain>
    </source>
</reference>
<dbReference type="KEGG" id="pgr:PGTG_08809"/>
<dbReference type="GeneID" id="10529996"/>
<evidence type="ECO:0008006" key="4">
    <source>
        <dbReference type="Google" id="ProtNLM"/>
    </source>
</evidence>
<feature type="region of interest" description="Disordered" evidence="1">
    <location>
        <begin position="30"/>
        <end position="50"/>
    </location>
</feature>
<keyword evidence="3" id="KW-1185">Reference proteome</keyword>
<dbReference type="GO" id="GO:0003676">
    <property type="term" value="F:nucleic acid binding"/>
    <property type="evidence" value="ECO:0007669"/>
    <property type="project" value="InterPro"/>
</dbReference>
<evidence type="ECO:0000313" key="3">
    <source>
        <dbReference type="Proteomes" id="UP000008783"/>
    </source>
</evidence>
<evidence type="ECO:0000256" key="1">
    <source>
        <dbReference type="SAM" id="MobiDB-lite"/>
    </source>
</evidence>
<dbReference type="InterPro" id="IPR036397">
    <property type="entry name" value="RNaseH_sf"/>
</dbReference>
<dbReference type="Proteomes" id="UP000008783">
    <property type="component" value="Unassembled WGS sequence"/>
</dbReference>
<dbReference type="OrthoDB" id="5151590at2759"/>
<dbReference type="RefSeq" id="XP_003327032.2">
    <property type="nucleotide sequence ID" value="XM_003326984.2"/>
</dbReference>
<dbReference type="HOGENOM" id="CLU_1321464_0_0_1"/>
<gene>
    <name evidence="2" type="ORF">PGTG_08809</name>
</gene>
<sequence length="208" mass="23555">MARAGKSLAYLSQEFGKARSTISGIINRWKDHRTNESKPPTGRRPLTTEHDKRQLQAVKKLFVNNKQAARQLAFTTAHLNWNVDDWPLVLWTNKPYFELGKNSKAILNEGPSSLHAPPGQRNTTSFIENVYEKGLQPFMDNINEVHRPTLMEDNAPVHTTILRRTYQASHGIKKIKDGHWYPAPVCLVPPGPTWHLPGVQGEVPGVHF</sequence>
<protein>
    <recommendedName>
        <fullName evidence="4">Tc1-like transposase DDE domain-containing protein</fullName>
    </recommendedName>
</protein>
<dbReference type="EMBL" id="DS178283">
    <property type="protein sequence ID" value="EFP82613.2"/>
    <property type="molecule type" value="Genomic_DNA"/>
</dbReference>
<proteinExistence type="predicted"/>
<dbReference type="InParanoid" id="E3KE80"/>
<reference key="1">
    <citation type="submission" date="2007-01" db="EMBL/GenBank/DDBJ databases">
        <title>The Genome Sequence of Puccinia graminis f. sp. tritici Strain CRL 75-36-700-3.</title>
        <authorList>
            <consortium name="The Broad Institute Genome Sequencing Platform"/>
            <person name="Birren B."/>
            <person name="Lander E."/>
            <person name="Galagan J."/>
            <person name="Nusbaum C."/>
            <person name="Devon K."/>
            <person name="Cuomo C."/>
            <person name="Jaffe D."/>
            <person name="Butler J."/>
            <person name="Alvarez P."/>
            <person name="Gnerre S."/>
            <person name="Grabherr M."/>
            <person name="Mauceli E."/>
            <person name="Brockman W."/>
            <person name="Young S."/>
            <person name="LaButti K."/>
            <person name="Sykes S."/>
            <person name="DeCaprio D."/>
            <person name="Crawford M."/>
            <person name="Koehrsen M."/>
            <person name="Engels R."/>
            <person name="Montgomery P."/>
            <person name="Pearson M."/>
            <person name="Howarth C."/>
            <person name="Larson L."/>
            <person name="White J."/>
            <person name="Zeng Q."/>
            <person name="Kodira C."/>
            <person name="Yandava C."/>
            <person name="Alvarado L."/>
            <person name="O'Leary S."/>
            <person name="Szabo L."/>
            <person name="Dean R."/>
            <person name="Schein J."/>
        </authorList>
    </citation>
    <scope>NUCLEOTIDE SEQUENCE</scope>
    <source>
        <strain>CRL 75-36-700-3</strain>
    </source>
</reference>
<accession>E3KE80</accession>
<dbReference type="AlphaFoldDB" id="E3KE80"/>